<dbReference type="Pfam" id="PF00583">
    <property type="entry name" value="Acetyltransf_1"/>
    <property type="match status" value="1"/>
</dbReference>
<dbReference type="CDD" id="cd04301">
    <property type="entry name" value="NAT_SF"/>
    <property type="match status" value="1"/>
</dbReference>
<dbReference type="InterPro" id="IPR016181">
    <property type="entry name" value="Acyl_CoA_acyltransferase"/>
</dbReference>
<dbReference type="InterPro" id="IPR000182">
    <property type="entry name" value="GNAT_dom"/>
</dbReference>
<dbReference type="Pfam" id="PF02550">
    <property type="entry name" value="AcetylCoA_hydro"/>
    <property type="match status" value="1"/>
</dbReference>
<protein>
    <recommendedName>
        <fullName evidence="3">N-acetyltransferase domain-containing protein</fullName>
    </recommendedName>
</protein>
<dbReference type="EMBL" id="AP025516">
    <property type="protein sequence ID" value="BDD87589.1"/>
    <property type="molecule type" value="Genomic_DNA"/>
</dbReference>
<dbReference type="Proteomes" id="UP000830055">
    <property type="component" value="Chromosome"/>
</dbReference>
<proteinExistence type="inferred from homology"/>
<dbReference type="Gene3D" id="3.30.750.70">
    <property type="entry name" value="4-hydroxybutyrate coenzyme like domains"/>
    <property type="match status" value="1"/>
</dbReference>
<reference evidence="4 5" key="1">
    <citation type="submission" date="2022-01" db="EMBL/GenBank/DDBJ databases">
        <title>Desulfofustis limnae sp. nov., a novel mesophilic sulfate-reducing bacterium isolated from marsh soil.</title>
        <authorList>
            <person name="Watanabe M."/>
            <person name="Takahashi A."/>
            <person name="Kojima H."/>
            <person name="Fukui M."/>
        </authorList>
    </citation>
    <scope>NUCLEOTIDE SEQUENCE [LARGE SCALE GENOMIC DNA]</scope>
    <source>
        <strain evidence="4 5">PPLL</strain>
    </source>
</reference>
<dbReference type="Pfam" id="PF13336">
    <property type="entry name" value="AcetylCoA_hyd_C"/>
    <property type="match status" value="1"/>
</dbReference>
<dbReference type="Gene3D" id="3.40.1080.10">
    <property type="entry name" value="Glutaconate Coenzyme A-transferase"/>
    <property type="match status" value="1"/>
</dbReference>
<dbReference type="Gene3D" id="3.40.630.30">
    <property type="match status" value="1"/>
</dbReference>
<dbReference type="SUPFAM" id="SSF55729">
    <property type="entry name" value="Acyl-CoA N-acyltransferases (Nat)"/>
    <property type="match status" value="1"/>
</dbReference>
<evidence type="ECO:0000256" key="1">
    <source>
        <dbReference type="ARBA" id="ARBA00009632"/>
    </source>
</evidence>
<name>A0ABN6M3U7_9BACT</name>
<dbReference type="InterPro" id="IPR003702">
    <property type="entry name" value="ActCoA_hydro_N"/>
</dbReference>
<dbReference type="InterPro" id="IPR037171">
    <property type="entry name" value="NagB/RpiA_transferase-like"/>
</dbReference>
<keyword evidence="2" id="KW-0808">Transferase</keyword>
<dbReference type="InterPro" id="IPR026888">
    <property type="entry name" value="AcetylCoA_hyd_C"/>
</dbReference>
<keyword evidence="5" id="KW-1185">Reference proteome</keyword>
<dbReference type="PANTHER" id="PTHR21432:SF20">
    <property type="entry name" value="ACETYL-COA HYDROLASE"/>
    <property type="match status" value="1"/>
</dbReference>
<evidence type="ECO:0000313" key="5">
    <source>
        <dbReference type="Proteomes" id="UP000830055"/>
    </source>
</evidence>
<evidence type="ECO:0000256" key="2">
    <source>
        <dbReference type="ARBA" id="ARBA00022679"/>
    </source>
</evidence>
<dbReference type="Gene3D" id="3.40.1080.20">
    <property type="entry name" value="Acetyl-CoA hydrolase/transferase C-terminal domain"/>
    <property type="match status" value="1"/>
</dbReference>
<dbReference type="PANTHER" id="PTHR21432">
    <property type="entry name" value="ACETYL-COA HYDROLASE-RELATED"/>
    <property type="match status" value="1"/>
</dbReference>
<evidence type="ECO:0000259" key="3">
    <source>
        <dbReference type="PROSITE" id="PS51186"/>
    </source>
</evidence>
<dbReference type="RefSeq" id="WP_284154608.1">
    <property type="nucleotide sequence ID" value="NZ_AP025516.1"/>
</dbReference>
<comment type="similarity">
    <text evidence="1">Belongs to the acetyl-CoA hydrolase/transferase family.</text>
</comment>
<dbReference type="SUPFAM" id="SSF100950">
    <property type="entry name" value="NagB/RpiA/CoA transferase-like"/>
    <property type="match status" value="2"/>
</dbReference>
<evidence type="ECO:0000313" key="4">
    <source>
        <dbReference type="EMBL" id="BDD87589.1"/>
    </source>
</evidence>
<accession>A0ABN6M3U7</accession>
<dbReference type="PROSITE" id="PS51186">
    <property type="entry name" value="GNAT"/>
    <property type="match status" value="1"/>
</dbReference>
<feature type="domain" description="N-acetyltransferase" evidence="3">
    <location>
        <begin position="472"/>
        <end position="626"/>
    </location>
</feature>
<dbReference type="InterPro" id="IPR038460">
    <property type="entry name" value="AcetylCoA_hyd_C_sf"/>
</dbReference>
<organism evidence="4 5">
    <name type="scientific">Desulfofustis limnaeus</name>
    <dbReference type="NCBI Taxonomy" id="2740163"/>
    <lineage>
        <taxon>Bacteria</taxon>
        <taxon>Pseudomonadati</taxon>
        <taxon>Thermodesulfobacteriota</taxon>
        <taxon>Desulfobulbia</taxon>
        <taxon>Desulfobulbales</taxon>
        <taxon>Desulfocapsaceae</taxon>
        <taxon>Desulfofustis</taxon>
    </lineage>
</organism>
<dbReference type="InterPro" id="IPR046433">
    <property type="entry name" value="ActCoA_hydro"/>
</dbReference>
<sequence>MVEYDSAWQEKYRDMIMTPQKALAHVKSGNRVFLGTGCGEPVVLVEALVKNARNLADVEIVELLTKGEAPYIDRQYAETFKVNSFFIGGNVRSLYQEGRGDYTPILMYDIPALLKSGQLPLDVALIQVTPPDSRGKMSLGISVDIVKSAAENASLVIAQVNPQMPWTRGDSLVDVYDLDILVPVDVPLIERKRDSVPEVTKTIAQLVAALVPDGATIEFGLGTVPGFGRIPLAVAPYLKEKADLGIHTELISDEVMELIESGVVTGRRKTVDRAKVIGSFAMGSRRLYDYLDDNPLFSFRPTQYVNDANVIGKHNNMVTINMALQIDLTGQVSSDSENGKFYSGIGGQVDFNRGAARSSGGRPIIVMPSTDSEGRSRIVSRLSPGAGVVISRGTVHYVVTEYGSAYLRGKSVQDRTLALISIAHPEARPQLLKEAIEAKYIREEFADVEGKFVVASQSFMRTKFLLKDGTEINFRPIHPTDEPRMRDLLYNLSRETLYYRFMSHQERFGQRQIQNFVYIDHRKDVAIVGVLPEAYGDEIIAVGRYYLDERSNRAEVAFVVRDKWQNKGLGTFVFKHLVNIAKANGISGFTAEVLRNNNRMQAIFNHSGLNVTSTIEEGVYSYIMDF</sequence>
<gene>
    <name evidence="4" type="ORF">DPPLL_19540</name>
</gene>